<feature type="compositionally biased region" description="Pro residues" evidence="1">
    <location>
        <begin position="36"/>
        <end position="47"/>
    </location>
</feature>
<protein>
    <recommendedName>
        <fullName evidence="2">BON domain-containing protein</fullName>
    </recommendedName>
</protein>
<dbReference type="InterPro" id="IPR007055">
    <property type="entry name" value="BON_dom"/>
</dbReference>
<dbReference type="Gene3D" id="3.30.1340.30">
    <property type="match status" value="1"/>
</dbReference>
<sequence length="124" mass="12983">MQRPAPSPDDLLRGLSGEGSDLSVAPRGLRDERPVGPLPGPTEPPPCGSLASFLFPPSSAVQVEVHDGVVTLTGRIRDTALVPVAARLVRSVEGVVDVEFDLAHASTTRQPEGAPPRGHWAGRP</sequence>
<dbReference type="Pfam" id="PF04972">
    <property type="entry name" value="BON"/>
    <property type="match status" value="1"/>
</dbReference>
<name>A0A918IF09_9ACTN</name>
<accession>A0A918IF09</accession>
<proteinExistence type="predicted"/>
<gene>
    <name evidence="3" type="ORF">GCM10010260_54280</name>
</gene>
<evidence type="ECO:0000256" key="1">
    <source>
        <dbReference type="SAM" id="MobiDB-lite"/>
    </source>
</evidence>
<evidence type="ECO:0000313" key="4">
    <source>
        <dbReference type="Proteomes" id="UP000618795"/>
    </source>
</evidence>
<evidence type="ECO:0000313" key="3">
    <source>
        <dbReference type="EMBL" id="GGV09175.1"/>
    </source>
</evidence>
<reference evidence="3" key="1">
    <citation type="journal article" date="2014" name="Int. J. Syst. Evol. Microbiol.">
        <title>Complete genome sequence of Corynebacterium casei LMG S-19264T (=DSM 44701T), isolated from a smear-ripened cheese.</title>
        <authorList>
            <consortium name="US DOE Joint Genome Institute (JGI-PGF)"/>
            <person name="Walter F."/>
            <person name="Albersmeier A."/>
            <person name="Kalinowski J."/>
            <person name="Ruckert C."/>
        </authorList>
    </citation>
    <scope>NUCLEOTIDE SEQUENCE</scope>
    <source>
        <strain evidence="3">JCM 4369</strain>
    </source>
</reference>
<dbReference type="EMBL" id="BMTD01000013">
    <property type="protein sequence ID" value="GGV09175.1"/>
    <property type="molecule type" value="Genomic_DNA"/>
</dbReference>
<comment type="caution">
    <text evidence="3">The sequence shown here is derived from an EMBL/GenBank/DDBJ whole genome shotgun (WGS) entry which is preliminary data.</text>
</comment>
<dbReference type="PROSITE" id="PS50914">
    <property type="entry name" value="BON"/>
    <property type="match status" value="1"/>
</dbReference>
<keyword evidence="4" id="KW-1185">Reference proteome</keyword>
<organism evidence="3 4">
    <name type="scientific">Streptomyces filipinensis</name>
    <dbReference type="NCBI Taxonomy" id="66887"/>
    <lineage>
        <taxon>Bacteria</taxon>
        <taxon>Bacillati</taxon>
        <taxon>Actinomycetota</taxon>
        <taxon>Actinomycetes</taxon>
        <taxon>Kitasatosporales</taxon>
        <taxon>Streptomycetaceae</taxon>
        <taxon>Streptomyces</taxon>
    </lineage>
</organism>
<feature type="region of interest" description="Disordered" evidence="1">
    <location>
        <begin position="1"/>
        <end position="51"/>
    </location>
</feature>
<dbReference type="AlphaFoldDB" id="A0A918IF09"/>
<feature type="region of interest" description="Disordered" evidence="1">
    <location>
        <begin position="103"/>
        <end position="124"/>
    </location>
</feature>
<dbReference type="Proteomes" id="UP000618795">
    <property type="component" value="Unassembled WGS sequence"/>
</dbReference>
<reference evidence="3" key="2">
    <citation type="submission" date="2020-09" db="EMBL/GenBank/DDBJ databases">
        <authorList>
            <person name="Sun Q."/>
            <person name="Ohkuma M."/>
        </authorList>
    </citation>
    <scope>NUCLEOTIDE SEQUENCE</scope>
    <source>
        <strain evidence="3">JCM 4369</strain>
    </source>
</reference>
<feature type="domain" description="BON" evidence="2">
    <location>
        <begin position="38"/>
        <end position="106"/>
    </location>
</feature>
<evidence type="ECO:0000259" key="2">
    <source>
        <dbReference type="PROSITE" id="PS50914"/>
    </source>
</evidence>